<keyword evidence="1" id="KW-0229">DNA integration</keyword>
<dbReference type="GO" id="GO:0015074">
    <property type="term" value="P:DNA integration"/>
    <property type="evidence" value="ECO:0007669"/>
    <property type="project" value="UniProtKB-KW"/>
</dbReference>
<evidence type="ECO:0000259" key="5">
    <source>
        <dbReference type="PROSITE" id="PS51898"/>
    </source>
</evidence>
<evidence type="ECO:0000256" key="1">
    <source>
        <dbReference type="ARBA" id="ARBA00022908"/>
    </source>
</evidence>
<dbReference type="PROSITE" id="PS51898">
    <property type="entry name" value="TYR_RECOMBINASE"/>
    <property type="match status" value="1"/>
</dbReference>
<gene>
    <name evidence="7" type="ORF">FB467_0008</name>
</gene>
<keyword evidence="8" id="KW-1185">Reference proteome</keyword>
<dbReference type="Gene3D" id="1.10.443.10">
    <property type="entry name" value="Intergrase catalytic core"/>
    <property type="match status" value="1"/>
</dbReference>
<dbReference type="PROSITE" id="PS51900">
    <property type="entry name" value="CB"/>
    <property type="match status" value="1"/>
</dbReference>
<dbReference type="EMBL" id="VFOP01000001">
    <property type="protein sequence ID" value="TQL48946.1"/>
    <property type="molecule type" value="Genomic_DNA"/>
</dbReference>
<dbReference type="InterPro" id="IPR013762">
    <property type="entry name" value="Integrase-like_cat_sf"/>
</dbReference>
<evidence type="ECO:0000256" key="2">
    <source>
        <dbReference type="ARBA" id="ARBA00023125"/>
    </source>
</evidence>
<dbReference type="InterPro" id="IPR010998">
    <property type="entry name" value="Integrase_recombinase_N"/>
</dbReference>
<dbReference type="AlphaFoldDB" id="A0A542YLG6"/>
<feature type="domain" description="Tyr recombinase" evidence="5">
    <location>
        <begin position="218"/>
        <end position="398"/>
    </location>
</feature>
<evidence type="ECO:0000313" key="7">
    <source>
        <dbReference type="EMBL" id="TQL48946.1"/>
    </source>
</evidence>
<sequence>MHSIANPRGVRFTGPLTPVAAGLREELAARGYASSSATIQLQLAAHLSRWLEEHGMDMADLNGSVLEQFLADRRVDHTNLSSLQALAPTLEYLRRTGQAPPPEPPVPVGPVEEALARFEEYLLVQRSISAAVAQAYLRWVRPFVAQLPVVQDELALVRLDAAQVSRFVTGHLPGLSRKNAQMTATSLRSFLRFAHVEGLVGVDLAPAVPPFAFRRQSGLPEPLTAQQVHALTDACDPCTAVGRRDLAVITCLVRLGLRCGEVADMVLEDLDWTGGTITVHGKGGRIDVMPLPVDVGQVLVAYLRQGRPSTTERVVFLTAVAPIRALSRSGLSCIVARAARRAGLGTIHAHRLRHTAASATLNAGATLEQVSHLLRHVSPATTAVYAKTDLARLSTLTRPWPTSGSRS</sequence>
<dbReference type="PANTHER" id="PTHR30349:SF90">
    <property type="entry name" value="TYROSINE RECOMBINASE XERD"/>
    <property type="match status" value="1"/>
</dbReference>
<dbReference type="OrthoDB" id="67979at2"/>
<comment type="caution">
    <text evidence="7">The sequence shown here is derived from an EMBL/GenBank/DDBJ whole genome shotgun (WGS) entry which is preliminary data.</text>
</comment>
<feature type="domain" description="Core-binding (CB)" evidence="6">
    <location>
        <begin position="109"/>
        <end position="195"/>
    </location>
</feature>
<evidence type="ECO:0000256" key="3">
    <source>
        <dbReference type="ARBA" id="ARBA00023172"/>
    </source>
</evidence>
<dbReference type="InterPro" id="IPR011010">
    <property type="entry name" value="DNA_brk_join_enz"/>
</dbReference>
<evidence type="ECO:0000259" key="6">
    <source>
        <dbReference type="PROSITE" id="PS51900"/>
    </source>
</evidence>
<organism evidence="7 8">
    <name type="scientific">Ornithinicoccus hortensis</name>
    <dbReference type="NCBI Taxonomy" id="82346"/>
    <lineage>
        <taxon>Bacteria</taxon>
        <taxon>Bacillati</taxon>
        <taxon>Actinomycetota</taxon>
        <taxon>Actinomycetes</taxon>
        <taxon>Micrococcales</taxon>
        <taxon>Intrasporangiaceae</taxon>
        <taxon>Ornithinicoccus</taxon>
    </lineage>
</organism>
<dbReference type="InterPro" id="IPR004107">
    <property type="entry name" value="Integrase_SAM-like_N"/>
</dbReference>
<dbReference type="GO" id="GO:0003677">
    <property type="term" value="F:DNA binding"/>
    <property type="evidence" value="ECO:0007669"/>
    <property type="project" value="UniProtKB-UniRule"/>
</dbReference>
<dbReference type="InterPro" id="IPR002104">
    <property type="entry name" value="Integrase_catalytic"/>
</dbReference>
<dbReference type="SUPFAM" id="SSF56349">
    <property type="entry name" value="DNA breaking-rejoining enzymes"/>
    <property type="match status" value="1"/>
</dbReference>
<protein>
    <submittedName>
        <fullName evidence="7">Site-specific recombinase XerD</fullName>
    </submittedName>
</protein>
<dbReference type="Gene3D" id="1.10.150.130">
    <property type="match status" value="1"/>
</dbReference>
<accession>A0A542YLG6</accession>
<dbReference type="InterPro" id="IPR044068">
    <property type="entry name" value="CB"/>
</dbReference>
<dbReference type="PANTHER" id="PTHR30349">
    <property type="entry name" value="PHAGE INTEGRASE-RELATED"/>
    <property type="match status" value="1"/>
</dbReference>
<name>A0A542YLG6_9MICO</name>
<dbReference type="GO" id="GO:0006310">
    <property type="term" value="P:DNA recombination"/>
    <property type="evidence" value="ECO:0007669"/>
    <property type="project" value="UniProtKB-KW"/>
</dbReference>
<dbReference type="InterPro" id="IPR050090">
    <property type="entry name" value="Tyrosine_recombinase_XerCD"/>
</dbReference>
<dbReference type="Proteomes" id="UP000319516">
    <property type="component" value="Unassembled WGS sequence"/>
</dbReference>
<dbReference type="Pfam" id="PF02899">
    <property type="entry name" value="Phage_int_SAM_1"/>
    <property type="match status" value="1"/>
</dbReference>
<evidence type="ECO:0000256" key="4">
    <source>
        <dbReference type="PROSITE-ProRule" id="PRU01248"/>
    </source>
</evidence>
<proteinExistence type="predicted"/>
<keyword evidence="2 4" id="KW-0238">DNA-binding</keyword>
<reference evidence="7 8" key="1">
    <citation type="submission" date="2019-06" db="EMBL/GenBank/DDBJ databases">
        <title>Sequencing the genomes of 1000 actinobacteria strains.</title>
        <authorList>
            <person name="Klenk H.-P."/>
        </authorList>
    </citation>
    <scope>NUCLEOTIDE SEQUENCE [LARGE SCALE GENOMIC DNA]</scope>
    <source>
        <strain evidence="7 8">DSM 12335</strain>
    </source>
</reference>
<evidence type="ECO:0000313" key="8">
    <source>
        <dbReference type="Proteomes" id="UP000319516"/>
    </source>
</evidence>
<dbReference type="Pfam" id="PF00589">
    <property type="entry name" value="Phage_integrase"/>
    <property type="match status" value="1"/>
</dbReference>
<keyword evidence="3" id="KW-0233">DNA recombination</keyword>